<evidence type="ECO:0000313" key="2">
    <source>
        <dbReference type="EMBL" id="RDX68203.1"/>
    </source>
</evidence>
<dbReference type="Pfam" id="PF24924">
    <property type="entry name" value="DUF7745"/>
    <property type="match status" value="1"/>
</dbReference>
<proteinExistence type="predicted"/>
<keyword evidence="3" id="KW-1185">Reference proteome</keyword>
<feature type="non-terminal residue" evidence="2">
    <location>
        <position position="1"/>
    </location>
</feature>
<dbReference type="InterPro" id="IPR056647">
    <property type="entry name" value="DUF7745"/>
</dbReference>
<dbReference type="PANTHER" id="PTHR48201:SF12">
    <property type="entry name" value="AMINOTRANSFERASE-LIKE PLANT MOBILE DOMAIN-CONTAINING PROTEIN"/>
    <property type="match status" value="1"/>
</dbReference>
<dbReference type="PANTHER" id="PTHR48201">
    <property type="entry name" value="PROTEIN, PUTATIVE-RELATED"/>
    <property type="match status" value="1"/>
</dbReference>
<dbReference type="AlphaFoldDB" id="A0A371EQ88"/>
<dbReference type="Proteomes" id="UP000257109">
    <property type="component" value="Unassembled WGS sequence"/>
</dbReference>
<dbReference type="OrthoDB" id="1435357at2759"/>
<sequence length="125" mass="14562">MQEIRRRSKSGDSSLVVPFFERNADFKFLFLANLVAAWVTIDDDFTGEFFKESSLEGMDTEPKGETRGALPIKVKVQPEALSAMTQFYDQHMRSFTFQDFQLTPTLEEYERILDQPLMKNSPYLY</sequence>
<protein>
    <recommendedName>
        <fullName evidence="1">DUF7745 domain-containing protein</fullName>
    </recommendedName>
</protein>
<evidence type="ECO:0000259" key="1">
    <source>
        <dbReference type="Pfam" id="PF24924"/>
    </source>
</evidence>
<comment type="caution">
    <text evidence="2">The sequence shown here is derived from an EMBL/GenBank/DDBJ whole genome shotgun (WGS) entry which is preliminary data.</text>
</comment>
<dbReference type="EMBL" id="QJKJ01012642">
    <property type="protein sequence ID" value="RDX68203.1"/>
    <property type="molecule type" value="Genomic_DNA"/>
</dbReference>
<organism evidence="2 3">
    <name type="scientific">Mucuna pruriens</name>
    <name type="common">Velvet bean</name>
    <name type="synonym">Dolichos pruriens</name>
    <dbReference type="NCBI Taxonomy" id="157652"/>
    <lineage>
        <taxon>Eukaryota</taxon>
        <taxon>Viridiplantae</taxon>
        <taxon>Streptophyta</taxon>
        <taxon>Embryophyta</taxon>
        <taxon>Tracheophyta</taxon>
        <taxon>Spermatophyta</taxon>
        <taxon>Magnoliopsida</taxon>
        <taxon>eudicotyledons</taxon>
        <taxon>Gunneridae</taxon>
        <taxon>Pentapetalae</taxon>
        <taxon>rosids</taxon>
        <taxon>fabids</taxon>
        <taxon>Fabales</taxon>
        <taxon>Fabaceae</taxon>
        <taxon>Papilionoideae</taxon>
        <taxon>50 kb inversion clade</taxon>
        <taxon>NPAAA clade</taxon>
        <taxon>indigoferoid/millettioid clade</taxon>
        <taxon>Phaseoleae</taxon>
        <taxon>Mucuna</taxon>
    </lineage>
</organism>
<reference evidence="2" key="1">
    <citation type="submission" date="2018-05" db="EMBL/GenBank/DDBJ databases">
        <title>Draft genome of Mucuna pruriens seed.</title>
        <authorList>
            <person name="Nnadi N.E."/>
            <person name="Vos R."/>
            <person name="Hasami M.H."/>
            <person name="Devisetty U.K."/>
            <person name="Aguiy J.C."/>
        </authorList>
    </citation>
    <scope>NUCLEOTIDE SEQUENCE [LARGE SCALE GENOMIC DNA]</scope>
    <source>
        <strain evidence="2">JCA_2017</strain>
    </source>
</reference>
<name>A0A371EQ88_MUCPR</name>
<evidence type="ECO:0000313" key="3">
    <source>
        <dbReference type="Proteomes" id="UP000257109"/>
    </source>
</evidence>
<feature type="domain" description="DUF7745" evidence="1">
    <location>
        <begin position="72"/>
        <end position="124"/>
    </location>
</feature>
<accession>A0A371EQ88</accession>
<gene>
    <name evidence="2" type="ORF">CR513_52827</name>
</gene>